<evidence type="ECO:0000313" key="3">
    <source>
        <dbReference type="Proteomes" id="UP000192578"/>
    </source>
</evidence>
<sequence>MEESKASSALVVSCCPSRTGTSIVQEIVGSGDVQLERLETDISVYKWPISTKYYNASVALCVPTYRTVPSSDFAETVEAVVVHFNPRKRESFVDAQIWLKTMDDLYSASVKLLTCDHCQSDDNVTKEELGVFCIENNLELIQLAPTEVDSDEEEFGTIHGISRVRAALHAHSWSNLKLKAQPLRRRHSSSGSDSESPQPAEKERVTGAPDSEGDQEGSEIDDTFCQLFSRLHEFRTTARTLSADDRKDFAEKVAKDFLKSLDVDPEELSD</sequence>
<name>A0A1W0X2Y2_HYPEX</name>
<dbReference type="Proteomes" id="UP000192578">
    <property type="component" value="Unassembled WGS sequence"/>
</dbReference>
<dbReference type="InterPro" id="IPR019341">
    <property type="entry name" value="Alpha/Gamma-adaptin-bd_p34"/>
</dbReference>
<organism evidence="2 3">
    <name type="scientific">Hypsibius exemplaris</name>
    <name type="common">Freshwater tardigrade</name>
    <dbReference type="NCBI Taxonomy" id="2072580"/>
    <lineage>
        <taxon>Eukaryota</taxon>
        <taxon>Metazoa</taxon>
        <taxon>Ecdysozoa</taxon>
        <taxon>Tardigrada</taxon>
        <taxon>Eutardigrada</taxon>
        <taxon>Parachela</taxon>
        <taxon>Hypsibioidea</taxon>
        <taxon>Hypsibiidae</taxon>
        <taxon>Hypsibius</taxon>
    </lineage>
</organism>
<dbReference type="Gene3D" id="3.40.50.11960">
    <property type="match status" value="1"/>
</dbReference>
<evidence type="ECO:0000256" key="1">
    <source>
        <dbReference type="SAM" id="MobiDB-lite"/>
    </source>
</evidence>
<dbReference type="OrthoDB" id="1741717at2759"/>
<dbReference type="Pfam" id="PF10199">
    <property type="entry name" value="Adaptin_binding"/>
    <property type="match status" value="1"/>
</dbReference>
<evidence type="ECO:0000313" key="2">
    <source>
        <dbReference type="EMBL" id="OQV21825.1"/>
    </source>
</evidence>
<proteinExistence type="predicted"/>
<protein>
    <submittedName>
        <fullName evidence="2">Alpha- and gamma-adaptin-binding protein p34</fullName>
    </submittedName>
</protein>
<comment type="caution">
    <text evidence="2">The sequence shown here is derived from an EMBL/GenBank/DDBJ whole genome shotgun (WGS) entry which is preliminary data.</text>
</comment>
<dbReference type="EMBL" id="MTYJ01000021">
    <property type="protein sequence ID" value="OQV21825.1"/>
    <property type="molecule type" value="Genomic_DNA"/>
</dbReference>
<feature type="region of interest" description="Disordered" evidence="1">
    <location>
        <begin position="180"/>
        <end position="219"/>
    </location>
</feature>
<keyword evidence="3" id="KW-1185">Reference proteome</keyword>
<accession>A0A1W0X2Y2</accession>
<dbReference type="PANTHER" id="PTHR14659">
    <property type="entry name" value="ALPHA- AND GAMMA-ADAPTIN-BINDING PROTEIN P34"/>
    <property type="match status" value="1"/>
</dbReference>
<dbReference type="PANTHER" id="PTHR14659:SF1">
    <property type="entry name" value="ALPHA- AND GAMMA-ADAPTIN-BINDING PROTEIN P34"/>
    <property type="match status" value="1"/>
</dbReference>
<reference evidence="3" key="1">
    <citation type="submission" date="2017-01" db="EMBL/GenBank/DDBJ databases">
        <title>Comparative genomics of anhydrobiosis in the tardigrade Hypsibius dujardini.</title>
        <authorList>
            <person name="Yoshida Y."/>
            <person name="Koutsovoulos G."/>
            <person name="Laetsch D."/>
            <person name="Stevens L."/>
            <person name="Kumar S."/>
            <person name="Horikawa D."/>
            <person name="Ishino K."/>
            <person name="Komine S."/>
            <person name="Tomita M."/>
            <person name="Blaxter M."/>
            <person name="Arakawa K."/>
        </authorList>
    </citation>
    <scope>NUCLEOTIDE SEQUENCE [LARGE SCALE GENOMIC DNA]</scope>
    <source>
        <strain evidence="3">Z151</strain>
    </source>
</reference>
<dbReference type="AlphaFoldDB" id="A0A1W0X2Y2"/>
<gene>
    <name evidence="2" type="ORF">BV898_04396</name>
</gene>